<keyword evidence="1" id="KW-0812">Transmembrane</keyword>
<feature type="transmembrane region" description="Helical" evidence="1">
    <location>
        <begin position="106"/>
        <end position="123"/>
    </location>
</feature>
<protein>
    <recommendedName>
        <fullName evidence="4">DUF4134 domain-containing protein</fullName>
    </recommendedName>
</protein>
<reference evidence="3" key="1">
    <citation type="journal article" date="2019" name="Int. J. Syst. Evol. Microbiol.">
        <title>The Global Catalogue of Microorganisms (GCM) 10K type strain sequencing project: providing services to taxonomists for standard genome sequencing and annotation.</title>
        <authorList>
            <consortium name="The Broad Institute Genomics Platform"/>
            <consortium name="The Broad Institute Genome Sequencing Center for Infectious Disease"/>
            <person name="Wu L."/>
            <person name="Ma J."/>
        </authorList>
    </citation>
    <scope>NUCLEOTIDE SEQUENCE [LARGE SCALE GENOMIC DNA]</scope>
    <source>
        <strain evidence="3">JCM 17217</strain>
    </source>
</reference>
<keyword evidence="1" id="KW-1133">Transmembrane helix</keyword>
<comment type="caution">
    <text evidence="2">The sequence shown here is derived from an EMBL/GenBank/DDBJ whole genome shotgun (WGS) entry which is preliminary data.</text>
</comment>
<evidence type="ECO:0008006" key="4">
    <source>
        <dbReference type="Google" id="ProtNLM"/>
    </source>
</evidence>
<name>A0ABP7QB98_9BACT</name>
<keyword evidence="1" id="KW-0472">Membrane</keyword>
<evidence type="ECO:0000313" key="3">
    <source>
        <dbReference type="Proteomes" id="UP001501556"/>
    </source>
</evidence>
<accession>A0ABP7QB98</accession>
<keyword evidence="3" id="KW-1185">Reference proteome</keyword>
<feature type="transmembrane region" description="Helical" evidence="1">
    <location>
        <begin position="73"/>
        <end position="94"/>
    </location>
</feature>
<evidence type="ECO:0000256" key="1">
    <source>
        <dbReference type="SAM" id="Phobius"/>
    </source>
</evidence>
<evidence type="ECO:0000313" key="2">
    <source>
        <dbReference type="EMBL" id="GAA3979734.1"/>
    </source>
</evidence>
<sequence length="140" mass="14783">MGDKHPVQNPFPSFFMFKNPLNLAANLVVAGQAYQPSKLEQRGYALLTVLALSTGAAQAQSAEAALVQVKEKVIGIVQVIFAIILIIGLIRVVMKFVQGAPDALGSLGWLVGGVLLWFGFQLFKDDLVSAVNGSSGGGLE</sequence>
<dbReference type="Proteomes" id="UP001501556">
    <property type="component" value="Unassembled WGS sequence"/>
</dbReference>
<gene>
    <name evidence="2" type="ORF">GCM10022407_26190</name>
</gene>
<dbReference type="EMBL" id="BAABDI010000018">
    <property type="protein sequence ID" value="GAA3979734.1"/>
    <property type="molecule type" value="Genomic_DNA"/>
</dbReference>
<proteinExistence type="predicted"/>
<organism evidence="2 3">
    <name type="scientific">Hymenobacter antarcticus</name>
    <dbReference type="NCBI Taxonomy" id="486270"/>
    <lineage>
        <taxon>Bacteria</taxon>
        <taxon>Pseudomonadati</taxon>
        <taxon>Bacteroidota</taxon>
        <taxon>Cytophagia</taxon>
        <taxon>Cytophagales</taxon>
        <taxon>Hymenobacteraceae</taxon>
        <taxon>Hymenobacter</taxon>
    </lineage>
</organism>